<dbReference type="EMBL" id="VTPC01001060">
    <property type="protein sequence ID" value="KAF2903309.1"/>
    <property type="molecule type" value="Genomic_DNA"/>
</dbReference>
<proteinExistence type="predicted"/>
<feature type="compositionally biased region" description="Polar residues" evidence="1">
    <location>
        <begin position="115"/>
        <end position="127"/>
    </location>
</feature>
<organism evidence="2 3">
    <name type="scientific">Ignelater luminosus</name>
    <name type="common">Cucubano</name>
    <name type="synonym">Pyrophorus luminosus</name>
    <dbReference type="NCBI Taxonomy" id="2038154"/>
    <lineage>
        <taxon>Eukaryota</taxon>
        <taxon>Metazoa</taxon>
        <taxon>Ecdysozoa</taxon>
        <taxon>Arthropoda</taxon>
        <taxon>Hexapoda</taxon>
        <taxon>Insecta</taxon>
        <taxon>Pterygota</taxon>
        <taxon>Neoptera</taxon>
        <taxon>Endopterygota</taxon>
        <taxon>Coleoptera</taxon>
        <taxon>Polyphaga</taxon>
        <taxon>Elateriformia</taxon>
        <taxon>Elateroidea</taxon>
        <taxon>Elateridae</taxon>
        <taxon>Agrypninae</taxon>
        <taxon>Pyrophorini</taxon>
        <taxon>Ignelater</taxon>
    </lineage>
</organism>
<accession>A0A8K0DCM3</accession>
<feature type="compositionally biased region" description="Basic residues" evidence="1">
    <location>
        <begin position="199"/>
        <end position="208"/>
    </location>
</feature>
<feature type="compositionally biased region" description="Polar residues" evidence="1">
    <location>
        <begin position="244"/>
        <end position="263"/>
    </location>
</feature>
<dbReference type="PROSITE" id="PS51257">
    <property type="entry name" value="PROKAR_LIPOPROTEIN"/>
    <property type="match status" value="1"/>
</dbReference>
<feature type="region of interest" description="Disordered" evidence="1">
    <location>
        <begin position="199"/>
        <end position="287"/>
    </location>
</feature>
<dbReference type="AlphaFoldDB" id="A0A8K0DCM3"/>
<feature type="region of interest" description="Disordered" evidence="1">
    <location>
        <begin position="16"/>
        <end position="51"/>
    </location>
</feature>
<keyword evidence="3" id="KW-1185">Reference proteome</keyword>
<name>A0A8K0DCM3_IGNLU</name>
<feature type="compositionally biased region" description="Low complexity" evidence="1">
    <location>
        <begin position="31"/>
        <end position="44"/>
    </location>
</feature>
<sequence>MTFEARDSAAKVVPARFKMSTTGPPSGASCGYSSSHGGRSVHGSLRTSGSQTTNLQYQHTHHVHTQSDRHALTQSFMQFSRGLVVDSQSRNISPQGSVSKSPSAPNLVLEHGKTSPEQTSPTTNKQLLQEKLSPKGTRRTTFAACALLNPGLLHRHAVSVDETAATYRLSHESLQGSGSQGSMALDLHLDYPVTLRVRDRRRNPLRRQQRVDEDEKQGQNDLSRRSSHSCSPRMSLRHHRDVHNMTSLSSGGSAHQLPTTYCCSSSHRRSSNASDCTHRSRMRRRECPHNRGRLERAISSDSRLTGAIPKCHHHHTPQTSMEQEGGGESKSDTDIHHVHALTHANVHRH</sequence>
<comment type="caution">
    <text evidence="2">The sequence shown here is derived from an EMBL/GenBank/DDBJ whole genome shotgun (WGS) entry which is preliminary data.</text>
</comment>
<feature type="region of interest" description="Disordered" evidence="1">
    <location>
        <begin position="307"/>
        <end position="333"/>
    </location>
</feature>
<feature type="compositionally biased region" description="Basic and acidic residues" evidence="1">
    <location>
        <begin position="209"/>
        <end position="224"/>
    </location>
</feature>
<feature type="compositionally biased region" description="Polar residues" evidence="1">
    <location>
        <begin position="87"/>
        <end position="104"/>
    </location>
</feature>
<protein>
    <submittedName>
        <fullName evidence="2">Uncharacterized protein</fullName>
    </submittedName>
</protein>
<feature type="region of interest" description="Disordered" evidence="1">
    <location>
        <begin position="87"/>
        <end position="135"/>
    </location>
</feature>
<evidence type="ECO:0000313" key="3">
    <source>
        <dbReference type="Proteomes" id="UP000801492"/>
    </source>
</evidence>
<evidence type="ECO:0000313" key="2">
    <source>
        <dbReference type="EMBL" id="KAF2903309.1"/>
    </source>
</evidence>
<gene>
    <name evidence="2" type="ORF">ILUMI_02873</name>
</gene>
<reference evidence="2" key="1">
    <citation type="submission" date="2019-08" db="EMBL/GenBank/DDBJ databases">
        <title>The genome of the North American firefly Photinus pyralis.</title>
        <authorList>
            <consortium name="Photinus pyralis genome working group"/>
            <person name="Fallon T.R."/>
            <person name="Sander Lower S.E."/>
            <person name="Weng J.-K."/>
        </authorList>
    </citation>
    <scope>NUCLEOTIDE SEQUENCE</scope>
    <source>
        <strain evidence="2">TRF0915ILg1</strain>
        <tissue evidence="2">Whole body</tissue>
    </source>
</reference>
<dbReference type="Proteomes" id="UP000801492">
    <property type="component" value="Unassembled WGS sequence"/>
</dbReference>
<evidence type="ECO:0000256" key="1">
    <source>
        <dbReference type="SAM" id="MobiDB-lite"/>
    </source>
</evidence>
<dbReference type="OrthoDB" id="9994280at2759"/>